<evidence type="ECO:0000313" key="1">
    <source>
        <dbReference type="EMBL" id="GCD37947.1"/>
    </source>
</evidence>
<accession>A0A7U9KYV1</accession>
<sequence length="345" mass="37714">MAAQDVRSLSAEDLAQAYYVAQARHARRTADRVQELWGELDRRDLTGSWQSLVGPAVVRAVAEGQVAAAAGADAYVDAVATADGERSQRVGRTWAPAFAGQAADGRSLESLLYLPVISSKQAIAAGARDVEAMLVGLKQLLRMAAGEVADAGRSATGASMVGQRLINGYVRVLNPPSCARCIILAGKEYGWNRGFQRHPRCDCVHLPTKLVARGRHHPGAFDSHAYFNSLSRSEQNRIFTAAGATAIRDGASISSVVNARRGMTTVADQAGRRIRATTEGTTRRSLYYQMERARAFRAGTANPRYPRHFRLQGPRLLPEQIYRVARSRDEAIELLRRYGYMGWSV</sequence>
<proteinExistence type="predicted"/>
<dbReference type="GeneID" id="95624535"/>
<evidence type="ECO:0000313" key="2">
    <source>
        <dbReference type="Proteomes" id="UP000287830"/>
    </source>
</evidence>
<reference evidence="1 2" key="1">
    <citation type="submission" date="2018-11" db="EMBL/GenBank/DDBJ databases">
        <title>Whole genome sequence of Streptomyces chrestomyceticus NBRC 13444(T).</title>
        <authorList>
            <person name="Komaki H."/>
            <person name="Tamura T."/>
        </authorList>
    </citation>
    <scope>NUCLEOTIDE SEQUENCE [LARGE SCALE GENOMIC DNA]</scope>
    <source>
        <strain evidence="1 2">NBRC 13444</strain>
    </source>
</reference>
<dbReference type="RefSeq" id="WP_125047269.1">
    <property type="nucleotide sequence ID" value="NZ_BHZC01000001.1"/>
</dbReference>
<comment type="caution">
    <text evidence="1">The sequence shown here is derived from an EMBL/GenBank/DDBJ whole genome shotgun (WGS) entry which is preliminary data.</text>
</comment>
<dbReference type="OrthoDB" id="3267958at2"/>
<dbReference type="AlphaFoldDB" id="A0A7U9KYV1"/>
<gene>
    <name evidence="1" type="ORF">OEIGOIKO_05757</name>
</gene>
<dbReference type="Proteomes" id="UP000287830">
    <property type="component" value="Unassembled WGS sequence"/>
</dbReference>
<dbReference type="EMBL" id="BHZC01000001">
    <property type="protein sequence ID" value="GCD37947.1"/>
    <property type="molecule type" value="Genomic_DNA"/>
</dbReference>
<name>A0A7U9KYV1_9ACTN</name>
<protein>
    <submittedName>
        <fullName evidence="1">Uncharacterized protein</fullName>
    </submittedName>
</protein>
<organism evidence="1 2">
    <name type="scientific">Streptomyces chrestomyceticus JCM 4735</name>
    <dbReference type="NCBI Taxonomy" id="1306181"/>
    <lineage>
        <taxon>Bacteria</taxon>
        <taxon>Bacillati</taxon>
        <taxon>Actinomycetota</taxon>
        <taxon>Actinomycetes</taxon>
        <taxon>Kitasatosporales</taxon>
        <taxon>Streptomycetaceae</taxon>
        <taxon>Streptomyces</taxon>
    </lineage>
</organism>